<evidence type="ECO:0000256" key="2">
    <source>
        <dbReference type="ARBA" id="ARBA00023163"/>
    </source>
</evidence>
<dbReference type="NCBIfam" id="TIGR00229">
    <property type="entry name" value="sensory_box"/>
    <property type="match status" value="2"/>
</dbReference>
<evidence type="ECO:0000256" key="1">
    <source>
        <dbReference type="ARBA" id="ARBA00023015"/>
    </source>
</evidence>
<reference evidence="7 8" key="1">
    <citation type="journal article" date="2007" name="Int. J. Syst. Evol. Microbiol.">
        <title>Natronorubrum sulfidifaciens sp. nov., an extremely haloalkaliphilic archaeon isolated from Aiding salt lake in Xin-Jiang, China.</title>
        <authorList>
            <person name="Cui H.L."/>
            <person name="Tohty D."/>
            <person name="Liu H.C."/>
            <person name="Liu S.J."/>
            <person name="Oren A."/>
            <person name="Zhou P.J."/>
        </authorList>
    </citation>
    <scope>NUCLEOTIDE SEQUENCE [LARGE SCALE GENOMIC DNA]</scope>
    <source>
        <strain evidence="7 8">7-3</strain>
    </source>
</reference>
<evidence type="ECO:0000313" key="8">
    <source>
        <dbReference type="Proteomes" id="UP000326170"/>
    </source>
</evidence>
<dbReference type="Gene3D" id="3.30.450.40">
    <property type="match status" value="1"/>
</dbReference>
<dbReference type="Pfam" id="PF15915">
    <property type="entry name" value="BAT"/>
    <property type="match status" value="1"/>
</dbReference>
<dbReference type="Gene3D" id="1.10.10.10">
    <property type="entry name" value="Winged helix-like DNA-binding domain superfamily/Winged helix DNA-binding domain"/>
    <property type="match status" value="1"/>
</dbReference>
<accession>A0A5P9P6B9</accession>
<dbReference type="PANTHER" id="PTHR34236:SF1">
    <property type="entry name" value="DIMETHYL SULFOXIDE REDUCTASE TRANSCRIPTIONAL ACTIVATOR"/>
    <property type="match status" value="1"/>
</dbReference>
<keyword evidence="8" id="KW-1185">Reference proteome</keyword>
<evidence type="ECO:0000256" key="3">
    <source>
        <dbReference type="SAM" id="Coils"/>
    </source>
</evidence>
<evidence type="ECO:0000256" key="4">
    <source>
        <dbReference type="SAM" id="MobiDB-lite"/>
    </source>
</evidence>
<dbReference type="KEGG" id="nas:GCU68_12730"/>
<protein>
    <submittedName>
        <fullName evidence="7">PAS domain S-box protein</fullName>
    </submittedName>
</protein>
<evidence type="ECO:0000259" key="6">
    <source>
        <dbReference type="PROSITE" id="PS50113"/>
    </source>
</evidence>
<dbReference type="InterPro" id="IPR029016">
    <property type="entry name" value="GAF-like_dom_sf"/>
</dbReference>
<feature type="coiled-coil region" evidence="3">
    <location>
        <begin position="292"/>
        <end position="319"/>
    </location>
</feature>
<dbReference type="CDD" id="cd00130">
    <property type="entry name" value="PAS"/>
    <property type="match status" value="1"/>
</dbReference>
<dbReference type="InterPro" id="IPR035965">
    <property type="entry name" value="PAS-like_dom_sf"/>
</dbReference>
<dbReference type="SUPFAM" id="SSF88659">
    <property type="entry name" value="Sigma3 and sigma4 domains of RNA polymerase sigma factors"/>
    <property type="match status" value="1"/>
</dbReference>
<keyword evidence="3" id="KW-0175">Coiled coil</keyword>
<dbReference type="InterPro" id="IPR013656">
    <property type="entry name" value="PAS_4"/>
</dbReference>
<evidence type="ECO:0000259" key="5">
    <source>
        <dbReference type="PROSITE" id="PS50112"/>
    </source>
</evidence>
<dbReference type="InterPro" id="IPR013324">
    <property type="entry name" value="RNA_pol_sigma_r3/r4-like"/>
</dbReference>
<dbReference type="InterPro" id="IPR036388">
    <property type="entry name" value="WH-like_DNA-bd_sf"/>
</dbReference>
<dbReference type="Proteomes" id="UP000326170">
    <property type="component" value="Chromosome"/>
</dbReference>
<dbReference type="InterPro" id="IPR000014">
    <property type="entry name" value="PAS"/>
</dbReference>
<dbReference type="GeneID" id="42301924"/>
<dbReference type="Pfam" id="PF08448">
    <property type="entry name" value="PAS_4"/>
    <property type="match status" value="1"/>
</dbReference>
<feature type="domain" description="PAS" evidence="5">
    <location>
        <begin position="173"/>
        <end position="243"/>
    </location>
</feature>
<feature type="domain" description="PAC" evidence="6">
    <location>
        <begin position="246"/>
        <end position="298"/>
    </location>
</feature>
<dbReference type="InterPro" id="IPR013767">
    <property type="entry name" value="PAS_fold"/>
</dbReference>
<dbReference type="InterPro" id="IPR031803">
    <property type="entry name" value="BAT_GAF/HTH-assoc"/>
</dbReference>
<keyword evidence="1" id="KW-0805">Transcription regulation</keyword>
<keyword evidence="2" id="KW-0804">Transcription</keyword>
<dbReference type="InterPro" id="IPR007050">
    <property type="entry name" value="HTH_bacterioopsin"/>
</dbReference>
<dbReference type="RefSeq" id="WP_152942152.1">
    <property type="nucleotide sequence ID" value="NZ_CP045488.1"/>
</dbReference>
<proteinExistence type="predicted"/>
<dbReference type="Pfam" id="PF00989">
    <property type="entry name" value="PAS"/>
    <property type="match status" value="1"/>
</dbReference>
<dbReference type="Pfam" id="PF04967">
    <property type="entry name" value="HTH_10"/>
    <property type="match status" value="1"/>
</dbReference>
<dbReference type="PANTHER" id="PTHR34236">
    <property type="entry name" value="DIMETHYL SULFOXIDE REDUCTASE TRANSCRIPTIONAL ACTIVATOR"/>
    <property type="match status" value="1"/>
</dbReference>
<dbReference type="SMART" id="SM00091">
    <property type="entry name" value="PAS"/>
    <property type="match status" value="1"/>
</dbReference>
<gene>
    <name evidence="7" type="ORF">GCU68_12730</name>
</gene>
<dbReference type="Pfam" id="PF13185">
    <property type="entry name" value="GAF_2"/>
    <property type="match status" value="1"/>
</dbReference>
<dbReference type="SUPFAM" id="SSF55785">
    <property type="entry name" value="PYP-like sensor domain (PAS domain)"/>
    <property type="match status" value="2"/>
</dbReference>
<organism evidence="7 8">
    <name type="scientific">Natronorubrum aibiense</name>
    <dbReference type="NCBI Taxonomy" id="348826"/>
    <lineage>
        <taxon>Archaea</taxon>
        <taxon>Methanobacteriati</taxon>
        <taxon>Methanobacteriota</taxon>
        <taxon>Stenosarchaea group</taxon>
        <taxon>Halobacteria</taxon>
        <taxon>Halobacteriales</taxon>
        <taxon>Natrialbaceae</taxon>
        <taxon>Natronorubrum</taxon>
    </lineage>
</organism>
<name>A0A5P9P6B9_9EURY</name>
<dbReference type="InterPro" id="IPR003018">
    <property type="entry name" value="GAF"/>
</dbReference>
<dbReference type="PROSITE" id="PS50113">
    <property type="entry name" value="PAC"/>
    <property type="match status" value="1"/>
</dbReference>
<evidence type="ECO:0000313" key="7">
    <source>
        <dbReference type="EMBL" id="QFU83340.1"/>
    </source>
</evidence>
<dbReference type="Gene3D" id="3.30.450.20">
    <property type="entry name" value="PAS domain"/>
    <property type="match status" value="2"/>
</dbReference>
<dbReference type="GO" id="GO:0006355">
    <property type="term" value="P:regulation of DNA-templated transcription"/>
    <property type="evidence" value="ECO:0007669"/>
    <property type="project" value="InterPro"/>
</dbReference>
<dbReference type="PROSITE" id="PS50112">
    <property type="entry name" value="PAS"/>
    <property type="match status" value="1"/>
</dbReference>
<dbReference type="AlphaFoldDB" id="A0A5P9P6B9"/>
<dbReference type="EMBL" id="CP045488">
    <property type="protein sequence ID" value="QFU83340.1"/>
    <property type="molecule type" value="Genomic_DNA"/>
</dbReference>
<dbReference type="SUPFAM" id="SSF55781">
    <property type="entry name" value="GAF domain-like"/>
    <property type="match status" value="1"/>
</dbReference>
<dbReference type="OrthoDB" id="165911at2157"/>
<feature type="region of interest" description="Disordered" evidence="4">
    <location>
        <begin position="1"/>
        <end position="23"/>
    </location>
</feature>
<sequence length="703" mass="78268">MTDSRRDTNDSSDDTNSTSSDVDFPAEFSLDVRQLTELVGERAISLLDADGRVARWNDGSLTGHDDAEIEGTHYRTFFSPESRENGRPARLLEQARTTGRAEDEGWRLRRDGSRFRVHEVLAPIRERDGAFEVGGGDDSTADAGDEPGTLRGYVRILHDRTDEYRQELELRERKALTESIFEAQPDLLYAFDTEGNLVRWNERFEQVTGYDAAELEGMNALEFIVPEDRKQISDAIDRVLIDGERVTAEGRVLTSDGQRIPFEFNSARISGADGIVFGFTGIGRDVSDRKARERELERLERLNATIRTIDETMVTAETRKAIETAVVEAFADVELYQFAVIGQGDPSASGQQSIQSNSWAGIDAADADDVLSLFLEPPTDGSDAPPFEPETVHCYHGLREHSVERWRANARDRDYGSIAVVPITASGRTFGVLVVAATEATAFTDREREVLQEFGATVGHALNAMAVRRLLYLDTAVELEFESTDRRDVCTDLSAELGCSVTLDHVLPLTDDVFVYYVSVTDADPDQLESVAEIHSGIGEFRHIDTSGDESYWELVVYGPAITGLLADYGARMRSQIVDDGVSSVVVQASPDVAVRELVEALTARYPDTQLLSKRTVERPVETRGDFRRRVQDDLTEKQRAALEAAYYGGYFEWPTRNSDASEIAERLGIARQTFHQHLRVAQAKLLTAYFEDDAAIGDERSS</sequence>
<dbReference type="InterPro" id="IPR000700">
    <property type="entry name" value="PAS-assoc_C"/>
</dbReference>